<feature type="region of interest" description="Disordered" evidence="6">
    <location>
        <begin position="52"/>
        <end position="161"/>
    </location>
</feature>
<dbReference type="EMBL" id="CP119964">
    <property type="protein sequence ID" value="WFD40632.1"/>
    <property type="molecule type" value="Genomic_DNA"/>
</dbReference>
<accession>A0AAF0JB82</accession>
<dbReference type="PANTHER" id="PTHR13556:SF2">
    <property type="entry name" value="TRANSCRIPTIONAL ADAPTER 3"/>
    <property type="match status" value="1"/>
</dbReference>
<dbReference type="InterPro" id="IPR019340">
    <property type="entry name" value="Histone_AcTrfase_su3"/>
</dbReference>
<feature type="region of interest" description="Disordered" evidence="6">
    <location>
        <begin position="476"/>
        <end position="539"/>
    </location>
</feature>
<dbReference type="PANTHER" id="PTHR13556">
    <property type="entry name" value="TRANSCRIPTIONAL ADAPTER 3-RELATED"/>
    <property type="match status" value="1"/>
</dbReference>
<evidence type="ECO:0000256" key="1">
    <source>
        <dbReference type="ARBA" id="ARBA00004123"/>
    </source>
</evidence>
<evidence type="ECO:0000256" key="5">
    <source>
        <dbReference type="ARBA" id="ARBA00023242"/>
    </source>
</evidence>
<evidence type="ECO:0000256" key="4">
    <source>
        <dbReference type="ARBA" id="ARBA00023163"/>
    </source>
</evidence>
<feature type="compositionally biased region" description="Basic and acidic residues" evidence="6">
    <location>
        <begin position="148"/>
        <end position="157"/>
    </location>
</feature>
<comment type="subcellular location">
    <subcellularLocation>
        <location evidence="1">Nucleus</location>
    </subcellularLocation>
</comment>
<feature type="region of interest" description="Disordered" evidence="6">
    <location>
        <begin position="301"/>
        <end position="343"/>
    </location>
</feature>
<evidence type="ECO:0000256" key="2">
    <source>
        <dbReference type="ARBA" id="ARBA00005330"/>
    </source>
</evidence>
<feature type="compositionally biased region" description="Basic and acidic residues" evidence="6">
    <location>
        <begin position="310"/>
        <end position="320"/>
    </location>
</feature>
<proteinExistence type="inferred from homology"/>
<organism evidence="7 8">
    <name type="scientific">Malassezia japonica</name>
    <dbReference type="NCBI Taxonomy" id="223818"/>
    <lineage>
        <taxon>Eukaryota</taxon>
        <taxon>Fungi</taxon>
        <taxon>Dikarya</taxon>
        <taxon>Basidiomycota</taxon>
        <taxon>Ustilaginomycotina</taxon>
        <taxon>Malasseziomycetes</taxon>
        <taxon>Malasseziales</taxon>
        <taxon>Malasseziaceae</taxon>
        <taxon>Malassezia</taxon>
    </lineage>
</organism>
<keyword evidence="5" id="KW-0539">Nucleus</keyword>
<dbReference type="AlphaFoldDB" id="A0AAF0JB82"/>
<dbReference type="GO" id="GO:0003713">
    <property type="term" value="F:transcription coactivator activity"/>
    <property type="evidence" value="ECO:0007669"/>
    <property type="project" value="TreeGrafter"/>
</dbReference>
<feature type="compositionally biased region" description="Acidic residues" evidence="6">
    <location>
        <begin position="82"/>
        <end position="92"/>
    </location>
</feature>
<dbReference type="Proteomes" id="UP001217754">
    <property type="component" value="Chromosome 7"/>
</dbReference>
<feature type="compositionally biased region" description="Acidic residues" evidence="6">
    <location>
        <begin position="115"/>
        <end position="126"/>
    </location>
</feature>
<dbReference type="RefSeq" id="XP_060123529.1">
    <property type="nucleotide sequence ID" value="XM_060267546.1"/>
</dbReference>
<evidence type="ECO:0000313" key="7">
    <source>
        <dbReference type="EMBL" id="WFD40632.1"/>
    </source>
</evidence>
<keyword evidence="8" id="KW-1185">Reference proteome</keyword>
<feature type="region of interest" description="Disordered" evidence="6">
    <location>
        <begin position="364"/>
        <end position="390"/>
    </location>
</feature>
<dbReference type="GeneID" id="85227271"/>
<keyword evidence="3" id="KW-0805">Transcription regulation</keyword>
<evidence type="ECO:0000313" key="8">
    <source>
        <dbReference type="Proteomes" id="UP001217754"/>
    </source>
</evidence>
<dbReference type="GO" id="GO:0006357">
    <property type="term" value="P:regulation of transcription by RNA polymerase II"/>
    <property type="evidence" value="ECO:0007669"/>
    <property type="project" value="TreeGrafter"/>
</dbReference>
<keyword evidence="4" id="KW-0804">Transcription</keyword>
<protein>
    <submittedName>
        <fullName evidence="7">Transcriptional regulator</fullName>
    </submittedName>
</protein>
<dbReference type="Pfam" id="PF10198">
    <property type="entry name" value="Ada3"/>
    <property type="match status" value="1"/>
</dbReference>
<name>A0AAF0JB82_9BASI</name>
<evidence type="ECO:0000256" key="6">
    <source>
        <dbReference type="SAM" id="MobiDB-lite"/>
    </source>
</evidence>
<sequence>MPAAQGSQDALASLRGAAPAYRKYLSGAKAEIPPLDEINELLTQLHAMRDDAESRLQSLLAERGRAPRMKMKPVQVKREEDEKSEDEVEWEPESQKVGRTYGRQRRTHTPKQDESSELESEPDSDAELAQSSSAPARRGGLGIKLRMHNNDVRRPEPPRQTPALALEGETFTDNTTFSWEVPEDVDTAVLPQREVVQAPRTYPTHPLDVHDDFANKDWREKDIGNQKDAAGRGRQVKDTAQVSATTFYNYADAYFKPVTEDDLAWLSSKNDDPYPFQFPELGTHYRQVWEKEDAELLGMLHGPEATPWRPRRDDDDKPLAKDAPSSASLSELRDTHMYSRTVSGGPLMERLASALLLPKEPVEMRGSDEGHVDPPPDTHKSMAESEAQARQECESIGLLDTNVAVQWQEHVDGPIASALRLAQARLRTQIKANEQRKARLFKIAQDRMAYQDYQACLAAVDREIEASWTKRMRQIKASMGKKRKGGPDDGGPSKPQLPDSLPAALERRKQLKAAFEPMFDKMQHARGPPRESIYQGLSS</sequence>
<comment type="similarity">
    <text evidence="2">Belongs to the NGG1 family.</text>
</comment>
<gene>
    <name evidence="7" type="primary">NGG1</name>
    <name evidence="7" type="ORF">MJAP1_003620</name>
</gene>
<reference evidence="7" key="1">
    <citation type="submission" date="2023-03" db="EMBL/GenBank/DDBJ databases">
        <title>Mating type loci evolution in Malassezia.</title>
        <authorList>
            <person name="Coelho M.A."/>
        </authorList>
    </citation>
    <scope>NUCLEOTIDE SEQUENCE</scope>
    <source>
        <strain evidence="7">CBS 9431</strain>
    </source>
</reference>
<dbReference type="GO" id="GO:0000124">
    <property type="term" value="C:SAGA complex"/>
    <property type="evidence" value="ECO:0007669"/>
    <property type="project" value="TreeGrafter"/>
</dbReference>
<evidence type="ECO:0000256" key="3">
    <source>
        <dbReference type="ARBA" id="ARBA00023015"/>
    </source>
</evidence>
<dbReference type="GO" id="GO:0005634">
    <property type="term" value="C:nucleus"/>
    <property type="evidence" value="ECO:0007669"/>
    <property type="project" value="UniProtKB-SubCell"/>
</dbReference>